<accession>A0ABV0RMK9</accession>
<dbReference type="Proteomes" id="UP001434883">
    <property type="component" value="Unassembled WGS sequence"/>
</dbReference>
<feature type="non-terminal residue" evidence="1">
    <location>
        <position position="1"/>
    </location>
</feature>
<feature type="non-terminal residue" evidence="1">
    <location>
        <position position="56"/>
    </location>
</feature>
<proteinExistence type="predicted"/>
<organism evidence="1 2">
    <name type="scientific">Xenoophorus captivus</name>
    <dbReference type="NCBI Taxonomy" id="1517983"/>
    <lineage>
        <taxon>Eukaryota</taxon>
        <taxon>Metazoa</taxon>
        <taxon>Chordata</taxon>
        <taxon>Craniata</taxon>
        <taxon>Vertebrata</taxon>
        <taxon>Euteleostomi</taxon>
        <taxon>Actinopterygii</taxon>
        <taxon>Neopterygii</taxon>
        <taxon>Teleostei</taxon>
        <taxon>Neoteleostei</taxon>
        <taxon>Acanthomorphata</taxon>
        <taxon>Ovalentaria</taxon>
        <taxon>Atherinomorphae</taxon>
        <taxon>Cyprinodontiformes</taxon>
        <taxon>Goodeidae</taxon>
        <taxon>Xenoophorus</taxon>
    </lineage>
</organism>
<protein>
    <submittedName>
        <fullName evidence="1">Uncharacterized protein</fullName>
    </submittedName>
</protein>
<evidence type="ECO:0000313" key="2">
    <source>
        <dbReference type="Proteomes" id="UP001434883"/>
    </source>
</evidence>
<evidence type="ECO:0000313" key="1">
    <source>
        <dbReference type="EMBL" id="MEQ2209415.1"/>
    </source>
</evidence>
<dbReference type="EMBL" id="JAHRIN010051302">
    <property type="protein sequence ID" value="MEQ2209415.1"/>
    <property type="molecule type" value="Genomic_DNA"/>
</dbReference>
<reference evidence="1 2" key="1">
    <citation type="submission" date="2021-06" db="EMBL/GenBank/DDBJ databases">
        <authorList>
            <person name="Palmer J.M."/>
        </authorList>
    </citation>
    <scope>NUCLEOTIDE SEQUENCE [LARGE SCALE GENOMIC DNA]</scope>
    <source>
        <strain evidence="1 2">XC_2019</strain>
        <tissue evidence="1">Muscle</tissue>
    </source>
</reference>
<name>A0ABV0RMK9_9TELE</name>
<keyword evidence="2" id="KW-1185">Reference proteome</keyword>
<gene>
    <name evidence="1" type="ORF">XENOCAPTIV_029854</name>
</gene>
<comment type="caution">
    <text evidence="1">The sequence shown here is derived from an EMBL/GenBank/DDBJ whole genome shotgun (WGS) entry which is preliminary data.</text>
</comment>
<sequence>SNHCIVCIHCLFFPKQPNTTNVRAMLPRQQALSLCSAAVDHGMCNVGQIMKSFSSL</sequence>